<comment type="caution">
    <text evidence="2">The sequence shown here is derived from an EMBL/GenBank/DDBJ whole genome shotgun (WGS) entry which is preliminary data.</text>
</comment>
<dbReference type="EMBL" id="BEZZ01001044">
    <property type="protein sequence ID" value="GCC37714.1"/>
    <property type="molecule type" value="Genomic_DNA"/>
</dbReference>
<proteinExistence type="predicted"/>
<feature type="chain" id="PRO_5019005201" evidence="1">
    <location>
        <begin position="17"/>
        <end position="75"/>
    </location>
</feature>
<sequence>MLLLCISCALFIGDNGLYVLHIVCQRREQKEMRIKEQHILSAKISSICSSLFYYGVTDLRQWDHLDTKMQLPPCW</sequence>
<dbReference type="AlphaFoldDB" id="A0A401T542"/>
<evidence type="ECO:0000313" key="3">
    <source>
        <dbReference type="Proteomes" id="UP000287033"/>
    </source>
</evidence>
<gene>
    <name evidence="2" type="ORF">chiPu_0016220</name>
</gene>
<protein>
    <submittedName>
        <fullName evidence="2">Uncharacterized protein</fullName>
    </submittedName>
</protein>
<name>A0A401T542_CHIPU</name>
<feature type="signal peptide" evidence="1">
    <location>
        <begin position="1"/>
        <end position="16"/>
    </location>
</feature>
<reference evidence="2 3" key="1">
    <citation type="journal article" date="2018" name="Nat. Ecol. Evol.">
        <title>Shark genomes provide insights into elasmobranch evolution and the origin of vertebrates.</title>
        <authorList>
            <person name="Hara Y"/>
            <person name="Yamaguchi K"/>
            <person name="Onimaru K"/>
            <person name="Kadota M"/>
            <person name="Koyanagi M"/>
            <person name="Keeley SD"/>
            <person name="Tatsumi K"/>
            <person name="Tanaka K"/>
            <person name="Motone F"/>
            <person name="Kageyama Y"/>
            <person name="Nozu R"/>
            <person name="Adachi N"/>
            <person name="Nishimura O"/>
            <person name="Nakagawa R"/>
            <person name="Tanegashima C"/>
            <person name="Kiyatake I"/>
            <person name="Matsumoto R"/>
            <person name="Murakumo K"/>
            <person name="Nishida K"/>
            <person name="Terakita A"/>
            <person name="Kuratani S"/>
            <person name="Sato K"/>
            <person name="Hyodo S Kuraku.S."/>
        </authorList>
    </citation>
    <scope>NUCLEOTIDE SEQUENCE [LARGE SCALE GENOMIC DNA]</scope>
</reference>
<accession>A0A401T542</accession>
<evidence type="ECO:0000256" key="1">
    <source>
        <dbReference type="SAM" id="SignalP"/>
    </source>
</evidence>
<evidence type="ECO:0000313" key="2">
    <source>
        <dbReference type="EMBL" id="GCC37714.1"/>
    </source>
</evidence>
<keyword evidence="3" id="KW-1185">Reference proteome</keyword>
<dbReference type="Proteomes" id="UP000287033">
    <property type="component" value="Unassembled WGS sequence"/>
</dbReference>
<organism evidence="2 3">
    <name type="scientific">Chiloscyllium punctatum</name>
    <name type="common">Brownbanded bambooshark</name>
    <name type="synonym">Hemiscyllium punctatum</name>
    <dbReference type="NCBI Taxonomy" id="137246"/>
    <lineage>
        <taxon>Eukaryota</taxon>
        <taxon>Metazoa</taxon>
        <taxon>Chordata</taxon>
        <taxon>Craniata</taxon>
        <taxon>Vertebrata</taxon>
        <taxon>Chondrichthyes</taxon>
        <taxon>Elasmobranchii</taxon>
        <taxon>Galeomorphii</taxon>
        <taxon>Galeoidea</taxon>
        <taxon>Orectolobiformes</taxon>
        <taxon>Hemiscylliidae</taxon>
        <taxon>Chiloscyllium</taxon>
    </lineage>
</organism>
<keyword evidence="1" id="KW-0732">Signal</keyword>